<evidence type="ECO:0000259" key="5">
    <source>
        <dbReference type="PROSITE" id="PS50893"/>
    </source>
</evidence>
<dbReference type="FunFam" id="3.40.50.300:FF:000134">
    <property type="entry name" value="Iron-enterobactin ABC transporter ATP-binding protein"/>
    <property type="match status" value="1"/>
</dbReference>
<reference evidence="6 7" key="1">
    <citation type="submission" date="2020-07" db="EMBL/GenBank/DDBJ databases">
        <title>Draft genome and description of Corynebacterium haemomassiliense strain Marseile-Q3615 sp. nov.</title>
        <authorList>
            <person name="Boxberger M."/>
            <person name="La Scola B."/>
        </authorList>
    </citation>
    <scope>NUCLEOTIDE SEQUENCE [LARGE SCALE GENOMIC DNA]</scope>
    <source>
        <strain evidence="6 7">Marseille-Q3615</strain>
    </source>
</reference>
<dbReference type="PANTHER" id="PTHR42794">
    <property type="entry name" value="HEMIN IMPORT ATP-BINDING PROTEIN HMUV"/>
    <property type="match status" value="1"/>
</dbReference>
<dbReference type="InterPro" id="IPR003593">
    <property type="entry name" value="AAA+_ATPase"/>
</dbReference>
<dbReference type="SMART" id="SM00382">
    <property type="entry name" value="AAA"/>
    <property type="match status" value="1"/>
</dbReference>
<dbReference type="AlphaFoldDB" id="A0A7W2E8X3"/>
<dbReference type="InterPro" id="IPR027417">
    <property type="entry name" value="P-loop_NTPase"/>
</dbReference>
<evidence type="ECO:0000256" key="1">
    <source>
        <dbReference type="ARBA" id="ARBA00022448"/>
    </source>
</evidence>
<evidence type="ECO:0000313" key="6">
    <source>
        <dbReference type="EMBL" id="MBA5243263.1"/>
    </source>
</evidence>
<dbReference type="GO" id="GO:0016887">
    <property type="term" value="F:ATP hydrolysis activity"/>
    <property type="evidence" value="ECO:0007669"/>
    <property type="project" value="InterPro"/>
</dbReference>
<sequence length="275" mass="29022">MTVTARGVTVQKQNRTILNQVDLHATAGQVTGLIGPNGAGKSTLLSALAGDIQLAHGVVEVAGKDASESTASELARTRAVMLQDVSVAFSFLVRDVVEMGRHPWGRGPDDAAIVDAALDATGITHLQDREIATLSGGERARAAFARVLTQQTQVVLLDEPTAAMDVHFQEQTMGAVRALARRGVTVIVVLHDLQLAARYCDRVVCLKAGEITAAGTVDEVYNDAILSSVYDWPITVLRSSGRILVAPDEAGEPVSGLWCPAPAPPHPLKKLGIPC</sequence>
<dbReference type="Proteomes" id="UP000523682">
    <property type="component" value="Unassembled WGS sequence"/>
</dbReference>
<evidence type="ECO:0000256" key="3">
    <source>
        <dbReference type="ARBA" id="ARBA00022840"/>
    </source>
</evidence>
<organism evidence="6 7">
    <name type="scientific">Corynebacterium haemomassiliense</name>
    <dbReference type="NCBI Taxonomy" id="2754726"/>
    <lineage>
        <taxon>Bacteria</taxon>
        <taxon>Bacillati</taxon>
        <taxon>Actinomycetota</taxon>
        <taxon>Actinomycetes</taxon>
        <taxon>Mycobacteriales</taxon>
        <taxon>Corynebacteriaceae</taxon>
        <taxon>Corynebacterium</taxon>
    </lineage>
</organism>
<dbReference type="SUPFAM" id="SSF52540">
    <property type="entry name" value="P-loop containing nucleoside triphosphate hydrolases"/>
    <property type="match status" value="1"/>
</dbReference>
<dbReference type="PROSITE" id="PS00211">
    <property type="entry name" value="ABC_TRANSPORTER_1"/>
    <property type="match status" value="1"/>
</dbReference>
<evidence type="ECO:0000256" key="2">
    <source>
        <dbReference type="ARBA" id="ARBA00022741"/>
    </source>
</evidence>
<dbReference type="PROSITE" id="PS50893">
    <property type="entry name" value="ABC_TRANSPORTER_2"/>
    <property type="match status" value="1"/>
</dbReference>
<dbReference type="CDD" id="cd03214">
    <property type="entry name" value="ABC_Iron-Siderophores_B12_Hemin"/>
    <property type="match status" value="1"/>
</dbReference>
<dbReference type="InterPro" id="IPR003439">
    <property type="entry name" value="ABC_transporter-like_ATP-bd"/>
</dbReference>
<protein>
    <submittedName>
        <fullName evidence="6">Heme ABC transporter ATP-binding protein</fullName>
    </submittedName>
</protein>
<comment type="caution">
    <text evidence="6">The sequence shown here is derived from an EMBL/GenBank/DDBJ whole genome shotgun (WGS) entry which is preliminary data.</text>
</comment>
<accession>A0A7W2E8X3</accession>
<keyword evidence="1" id="KW-0813">Transport</keyword>
<keyword evidence="7" id="KW-1185">Reference proteome</keyword>
<name>A0A7W2E8X3_9CORY</name>
<dbReference type="PANTHER" id="PTHR42794:SF1">
    <property type="entry name" value="HEMIN IMPORT ATP-BINDING PROTEIN HMUV"/>
    <property type="match status" value="1"/>
</dbReference>
<keyword evidence="4" id="KW-1278">Translocase</keyword>
<dbReference type="RefSeq" id="WP_181888045.1">
    <property type="nucleotide sequence ID" value="NZ_JACDTZ010000001.1"/>
</dbReference>
<dbReference type="NCBIfam" id="NF010068">
    <property type="entry name" value="PRK13548.1"/>
    <property type="match status" value="1"/>
</dbReference>
<evidence type="ECO:0000256" key="4">
    <source>
        <dbReference type="ARBA" id="ARBA00022967"/>
    </source>
</evidence>
<feature type="domain" description="ABC transporter" evidence="5">
    <location>
        <begin position="3"/>
        <end position="233"/>
    </location>
</feature>
<proteinExistence type="predicted"/>
<dbReference type="GO" id="GO:0005524">
    <property type="term" value="F:ATP binding"/>
    <property type="evidence" value="ECO:0007669"/>
    <property type="project" value="UniProtKB-KW"/>
</dbReference>
<dbReference type="EMBL" id="JACDTZ010000001">
    <property type="protein sequence ID" value="MBA5243263.1"/>
    <property type="molecule type" value="Genomic_DNA"/>
</dbReference>
<dbReference type="InterPro" id="IPR017871">
    <property type="entry name" value="ABC_transporter-like_CS"/>
</dbReference>
<gene>
    <name evidence="6" type="ORF">H0193_00260</name>
</gene>
<keyword evidence="3 6" id="KW-0067">ATP-binding</keyword>
<dbReference type="Gene3D" id="3.40.50.300">
    <property type="entry name" value="P-loop containing nucleotide triphosphate hydrolases"/>
    <property type="match status" value="1"/>
</dbReference>
<dbReference type="Pfam" id="PF00005">
    <property type="entry name" value="ABC_tran"/>
    <property type="match status" value="1"/>
</dbReference>
<keyword evidence="2" id="KW-0547">Nucleotide-binding</keyword>
<evidence type="ECO:0000313" key="7">
    <source>
        <dbReference type="Proteomes" id="UP000523682"/>
    </source>
</evidence>